<feature type="non-terminal residue" evidence="1">
    <location>
        <position position="1"/>
    </location>
</feature>
<gene>
    <name evidence="1" type="ORF">SCALOS_LOCUS5652</name>
</gene>
<reference evidence="1" key="1">
    <citation type="submission" date="2021-06" db="EMBL/GenBank/DDBJ databases">
        <authorList>
            <person name="Kallberg Y."/>
            <person name="Tangrot J."/>
            <person name="Rosling A."/>
        </authorList>
    </citation>
    <scope>NUCLEOTIDE SEQUENCE</scope>
    <source>
        <strain evidence="1">AU212A</strain>
    </source>
</reference>
<proteinExistence type="predicted"/>
<keyword evidence="2" id="KW-1185">Reference proteome</keyword>
<evidence type="ECO:0000313" key="2">
    <source>
        <dbReference type="Proteomes" id="UP000789860"/>
    </source>
</evidence>
<accession>A0ACA9M210</accession>
<dbReference type="Proteomes" id="UP000789860">
    <property type="component" value="Unassembled WGS sequence"/>
</dbReference>
<organism evidence="1 2">
    <name type="scientific">Scutellospora calospora</name>
    <dbReference type="NCBI Taxonomy" id="85575"/>
    <lineage>
        <taxon>Eukaryota</taxon>
        <taxon>Fungi</taxon>
        <taxon>Fungi incertae sedis</taxon>
        <taxon>Mucoromycota</taxon>
        <taxon>Glomeromycotina</taxon>
        <taxon>Glomeromycetes</taxon>
        <taxon>Diversisporales</taxon>
        <taxon>Gigasporaceae</taxon>
        <taxon>Scutellospora</taxon>
    </lineage>
</organism>
<protein>
    <submittedName>
        <fullName evidence="1">4686_t:CDS:1</fullName>
    </submittedName>
</protein>
<name>A0ACA9M210_9GLOM</name>
<evidence type="ECO:0000313" key="1">
    <source>
        <dbReference type="EMBL" id="CAG8565249.1"/>
    </source>
</evidence>
<sequence>KYYEKLLKLQAELNLEHLVNSLSSDTQTHWNSTYNLLNNLLLIHYTIM</sequence>
<dbReference type="EMBL" id="CAJVPM010009574">
    <property type="protein sequence ID" value="CAG8565249.1"/>
    <property type="molecule type" value="Genomic_DNA"/>
</dbReference>
<comment type="caution">
    <text evidence="1">The sequence shown here is derived from an EMBL/GenBank/DDBJ whole genome shotgun (WGS) entry which is preliminary data.</text>
</comment>